<dbReference type="RefSeq" id="WP_119902880.1">
    <property type="nucleotide sequence ID" value="NZ_QYZP01000002.1"/>
</dbReference>
<dbReference type="GO" id="GO:0003677">
    <property type="term" value="F:DNA binding"/>
    <property type="evidence" value="ECO:0007669"/>
    <property type="project" value="UniProtKB-KW"/>
</dbReference>
<keyword evidence="1" id="KW-0238">DNA-binding</keyword>
<organism evidence="1 2">
    <name type="scientific">Nesterenkonia natronophila</name>
    <dbReference type="NCBI Taxonomy" id="2174932"/>
    <lineage>
        <taxon>Bacteria</taxon>
        <taxon>Bacillati</taxon>
        <taxon>Actinomycetota</taxon>
        <taxon>Actinomycetes</taxon>
        <taxon>Micrococcales</taxon>
        <taxon>Micrococcaceae</taxon>
        <taxon>Nesterenkonia</taxon>
    </lineage>
</organism>
<comment type="caution">
    <text evidence="1">The sequence shown here is derived from an EMBL/GenBank/DDBJ whole genome shotgun (WGS) entry which is preliminary data.</text>
</comment>
<name>A0A3A4F1H0_9MICC</name>
<sequence length="176" mass="19334">MSDTTRTNREAQRATYGEPLNETFDRIRQTFELTQASLASILGLSAPMLSQLNSAQRVKIGNPAVLSRVHQLNELVDQLAFGQIRSEEVPTRLEQIRSAKGSLGRRIPPVAEQTSDEAVVTGVRSLLRAVASEAELRGAAELLEASHPKLAELVRLYGTGSAQESVDHFVEHKVMF</sequence>
<proteinExistence type="predicted"/>
<reference evidence="1 2" key="1">
    <citation type="submission" date="2018-09" db="EMBL/GenBank/DDBJ databases">
        <title>Nesterenkonia natronophila sp. nov., an alkaliphilic actinobacteriume isolated from a soda lake, and emended description of the genus Nesterenkonia.</title>
        <authorList>
            <person name="Menes R.J."/>
            <person name="Iriarte A."/>
        </authorList>
    </citation>
    <scope>NUCLEOTIDE SEQUENCE [LARGE SCALE GENOMIC DNA]</scope>
    <source>
        <strain evidence="1 2">M8</strain>
    </source>
</reference>
<keyword evidence="2" id="KW-1185">Reference proteome</keyword>
<accession>A0A3A4F1H0</accession>
<dbReference type="AlphaFoldDB" id="A0A3A4F1H0"/>
<gene>
    <name evidence="1" type="ORF">D3250_08415</name>
</gene>
<dbReference type="EMBL" id="QYZP01000002">
    <property type="protein sequence ID" value="RJN32092.1"/>
    <property type="molecule type" value="Genomic_DNA"/>
</dbReference>
<evidence type="ECO:0000313" key="2">
    <source>
        <dbReference type="Proteomes" id="UP000266615"/>
    </source>
</evidence>
<dbReference type="Proteomes" id="UP000266615">
    <property type="component" value="Unassembled WGS sequence"/>
</dbReference>
<evidence type="ECO:0000313" key="1">
    <source>
        <dbReference type="EMBL" id="RJN32092.1"/>
    </source>
</evidence>
<dbReference type="OrthoDB" id="3680625at2"/>
<protein>
    <submittedName>
        <fullName evidence="1">DNA-binding protein</fullName>
    </submittedName>
</protein>